<evidence type="ECO:0000313" key="1">
    <source>
        <dbReference type="EMBL" id="KAF9672728.1"/>
    </source>
</evidence>
<dbReference type="AlphaFoldDB" id="A0A835MX26"/>
<dbReference type="Proteomes" id="UP000657918">
    <property type="component" value="Chromosome 11"/>
</dbReference>
<name>A0A835MX26_9ROSI</name>
<sequence>MMSREIAFISGHENNNGWDQVNPRLISFDESAHEDMDFVDNMLSVSSESCTSHVLDANVLSMQLQTEFAPG</sequence>
<dbReference type="EMBL" id="JADGMS010000011">
    <property type="protein sequence ID" value="KAF9672728.1"/>
    <property type="molecule type" value="Genomic_DNA"/>
</dbReference>
<accession>A0A835MX26</accession>
<proteinExistence type="predicted"/>
<evidence type="ECO:0000313" key="2">
    <source>
        <dbReference type="Proteomes" id="UP000657918"/>
    </source>
</evidence>
<organism evidence="1 2">
    <name type="scientific">Salix dunnii</name>
    <dbReference type="NCBI Taxonomy" id="1413687"/>
    <lineage>
        <taxon>Eukaryota</taxon>
        <taxon>Viridiplantae</taxon>
        <taxon>Streptophyta</taxon>
        <taxon>Embryophyta</taxon>
        <taxon>Tracheophyta</taxon>
        <taxon>Spermatophyta</taxon>
        <taxon>Magnoliopsida</taxon>
        <taxon>eudicotyledons</taxon>
        <taxon>Gunneridae</taxon>
        <taxon>Pentapetalae</taxon>
        <taxon>rosids</taxon>
        <taxon>fabids</taxon>
        <taxon>Malpighiales</taxon>
        <taxon>Salicaceae</taxon>
        <taxon>Saliceae</taxon>
        <taxon>Salix</taxon>
    </lineage>
</organism>
<keyword evidence="2" id="KW-1185">Reference proteome</keyword>
<reference evidence="1 2" key="1">
    <citation type="submission" date="2020-10" db="EMBL/GenBank/DDBJ databases">
        <title>Plant Genome Project.</title>
        <authorList>
            <person name="Zhang R.-G."/>
        </authorList>
    </citation>
    <scope>NUCLEOTIDE SEQUENCE [LARGE SCALE GENOMIC DNA]</scope>
    <source>
        <strain evidence="1">FAFU-HL-1</strain>
        <tissue evidence="1">Leaf</tissue>
    </source>
</reference>
<protein>
    <submittedName>
        <fullName evidence="1">Uncharacterized protein</fullName>
    </submittedName>
</protein>
<comment type="caution">
    <text evidence="1">The sequence shown here is derived from an EMBL/GenBank/DDBJ whole genome shotgun (WGS) entry which is preliminary data.</text>
</comment>
<gene>
    <name evidence="1" type="ORF">SADUNF_Sadunf11G0074600</name>
</gene>